<feature type="region of interest" description="Disordered" evidence="1">
    <location>
        <begin position="1"/>
        <end position="56"/>
    </location>
</feature>
<reference evidence="2 3" key="1">
    <citation type="journal article" date="2013" name="MBio">
        <title>Genome sequencing of the plant pathogen Taphrina deformans, the causal agent of peach leaf curl.</title>
        <authorList>
            <person name="Cisse O.H."/>
            <person name="Almeida J.M.G.C.F."/>
            <person name="Fonseca A."/>
            <person name="Kumar A.A."/>
            <person name="Salojaervi J."/>
            <person name="Overmyer K."/>
            <person name="Hauser P.M."/>
            <person name="Pagni M."/>
        </authorList>
    </citation>
    <scope>NUCLEOTIDE SEQUENCE [LARGE SCALE GENOMIC DNA]</scope>
    <source>
        <strain evidence="3">PYCC 5710 / ATCC 11124 / CBS 356.35 / IMI 108563 / JCM 9778 / NBRC 8474</strain>
    </source>
</reference>
<keyword evidence="3" id="KW-1185">Reference proteome</keyword>
<sequence length="112" mass="12307">MSSTSSTTRRKLDFGRKRGPTLASAAAASRSLSASSSSSFTDVHEIDEPRSQQELQDSAHATDIRNMVAAGPPETNQVEYAAIVRDTLYKKAEEQLKTDEWIFSGVTLEKEQ</sequence>
<evidence type="ECO:0000313" key="2">
    <source>
        <dbReference type="EMBL" id="CCG83021.1"/>
    </source>
</evidence>
<proteinExistence type="predicted"/>
<dbReference type="EMBL" id="CAHR02000117">
    <property type="protein sequence ID" value="CCG83021.1"/>
    <property type="molecule type" value="Genomic_DNA"/>
</dbReference>
<feature type="compositionally biased region" description="Low complexity" evidence="1">
    <location>
        <begin position="22"/>
        <end position="39"/>
    </location>
</feature>
<evidence type="ECO:0000313" key="3">
    <source>
        <dbReference type="Proteomes" id="UP000013776"/>
    </source>
</evidence>
<evidence type="ECO:0000256" key="1">
    <source>
        <dbReference type="SAM" id="MobiDB-lite"/>
    </source>
</evidence>
<gene>
    <name evidence="2" type="ORF">TAPDE_003163</name>
</gene>
<comment type="caution">
    <text evidence="2">The sequence shown here is derived from an EMBL/GenBank/DDBJ whole genome shotgun (WGS) entry which is preliminary data.</text>
</comment>
<dbReference type="VEuPathDB" id="FungiDB:TAPDE_003163"/>
<accession>R4XEW9</accession>
<protein>
    <submittedName>
        <fullName evidence="2">Uncharacterized protein</fullName>
    </submittedName>
</protein>
<dbReference type="AlphaFoldDB" id="R4XEW9"/>
<feature type="compositionally biased region" description="Basic and acidic residues" evidence="1">
    <location>
        <begin position="42"/>
        <end position="51"/>
    </location>
</feature>
<name>R4XEW9_TAPDE</name>
<organism evidence="2 3">
    <name type="scientific">Taphrina deformans (strain PYCC 5710 / ATCC 11124 / CBS 356.35 / IMI 108563 / JCM 9778 / NBRC 8474)</name>
    <name type="common">Peach leaf curl fungus</name>
    <name type="synonym">Lalaria deformans</name>
    <dbReference type="NCBI Taxonomy" id="1097556"/>
    <lineage>
        <taxon>Eukaryota</taxon>
        <taxon>Fungi</taxon>
        <taxon>Dikarya</taxon>
        <taxon>Ascomycota</taxon>
        <taxon>Taphrinomycotina</taxon>
        <taxon>Taphrinomycetes</taxon>
        <taxon>Taphrinales</taxon>
        <taxon>Taphrinaceae</taxon>
        <taxon>Taphrina</taxon>
    </lineage>
</organism>
<dbReference type="Proteomes" id="UP000013776">
    <property type="component" value="Unassembled WGS sequence"/>
</dbReference>